<evidence type="ECO:0000313" key="2">
    <source>
        <dbReference type="EMBL" id="RHH37914.1"/>
    </source>
</evidence>
<dbReference type="Proteomes" id="UP000283329">
    <property type="component" value="Unassembled WGS sequence"/>
</dbReference>
<name>A0A414WP08_BACOV</name>
<protein>
    <recommendedName>
        <fullName evidence="4">Glycoside hydrolase Family 18, chitinase_18</fullName>
    </recommendedName>
</protein>
<organism evidence="2 3">
    <name type="scientific">Bacteroides ovatus</name>
    <dbReference type="NCBI Taxonomy" id="28116"/>
    <lineage>
        <taxon>Bacteria</taxon>
        <taxon>Pseudomonadati</taxon>
        <taxon>Bacteroidota</taxon>
        <taxon>Bacteroidia</taxon>
        <taxon>Bacteroidales</taxon>
        <taxon>Bacteroidaceae</taxon>
        <taxon>Bacteroides</taxon>
    </lineage>
</organism>
<evidence type="ECO:0000256" key="1">
    <source>
        <dbReference type="SAM" id="SignalP"/>
    </source>
</evidence>
<accession>A0A414WP08</accession>
<comment type="caution">
    <text evidence="2">The sequence shown here is derived from an EMBL/GenBank/DDBJ whole genome shotgun (WGS) entry which is preliminary data.</text>
</comment>
<keyword evidence="1" id="KW-0732">Signal</keyword>
<gene>
    <name evidence="2" type="ORF">DW206_26815</name>
</gene>
<evidence type="ECO:0000313" key="3">
    <source>
        <dbReference type="Proteomes" id="UP000283329"/>
    </source>
</evidence>
<dbReference type="EMBL" id="QRJR01000061">
    <property type="protein sequence ID" value="RHH37914.1"/>
    <property type="molecule type" value="Genomic_DNA"/>
</dbReference>
<dbReference type="AlphaFoldDB" id="A0A414WP08"/>
<sequence length="354" mass="40907">MKNLFTKNYKWMMVAVCIVAVFTFASCDDWTEVESLTVNQPNIAEQEPALYEKYLESIRNYRHVSHKVVIAQFDNLDNQGGRRYHLTNLPDSIDIISLKQPEVLPDWMQKEMMTCRDRKGMKFVYEIDFATLSQEYKDLESASEVEQQTFADYATEYVNRHLALCEKEGYDGVIVRYVGLYTGYMTNDEKEDYIARQSIFLDIFINWYNEHTGKILIFRGTPHFIEDKYLAEGSLLLNSKYIIVETSAATAATDIDYLMANVMDKLGIPFDRFIVTASTYSLDAKDQTTGHFWDVKGNAVSAVSGCARWVVSFNNDYKKAGLYILETQNDYYHSEKVYPNIREAISIMNPPVIK</sequence>
<feature type="signal peptide" evidence="1">
    <location>
        <begin position="1"/>
        <end position="25"/>
    </location>
</feature>
<dbReference type="RefSeq" id="WP_115485264.1">
    <property type="nucleotide sequence ID" value="NZ_JABFHY010000002.1"/>
</dbReference>
<feature type="chain" id="PRO_5019086847" description="Glycoside hydrolase Family 18, chitinase_18" evidence="1">
    <location>
        <begin position="26"/>
        <end position="354"/>
    </location>
</feature>
<reference evidence="2 3" key="1">
    <citation type="submission" date="2018-08" db="EMBL/GenBank/DDBJ databases">
        <title>A genome reference for cultivated species of the human gut microbiota.</title>
        <authorList>
            <person name="Zou Y."/>
            <person name="Xue W."/>
            <person name="Luo G."/>
        </authorList>
    </citation>
    <scope>NUCLEOTIDE SEQUENCE [LARGE SCALE GENOMIC DNA]</scope>
    <source>
        <strain evidence="2 3">AM17-48</strain>
    </source>
</reference>
<dbReference type="Pfam" id="PF16141">
    <property type="entry name" value="GH18_BT1044-like"/>
    <property type="match status" value="1"/>
</dbReference>
<dbReference type="InterPro" id="IPR032320">
    <property type="entry name" value="GH18_BT1044-like"/>
</dbReference>
<proteinExistence type="predicted"/>
<dbReference type="PROSITE" id="PS51257">
    <property type="entry name" value="PROKAR_LIPOPROTEIN"/>
    <property type="match status" value="1"/>
</dbReference>
<evidence type="ECO:0008006" key="4">
    <source>
        <dbReference type="Google" id="ProtNLM"/>
    </source>
</evidence>